<sequence>MDGATGFAVTALVNILLSLVSIALSWWVLQNIRLDLFLRDPKSIQAKVLYVLLSIILGHGLATFLIDYMGWSRMVGSLFG</sequence>
<keyword evidence="1" id="KW-1133">Transmembrane helix</keyword>
<dbReference type="Proteomes" id="UP000315636">
    <property type="component" value="Unassembled WGS sequence"/>
</dbReference>
<dbReference type="RefSeq" id="WP_142505469.1">
    <property type="nucleotide sequence ID" value="NZ_FXTI01000005.1"/>
</dbReference>
<dbReference type="OrthoDB" id="1651016at2"/>
<accession>A0A521D5V9</accession>
<dbReference type="EMBL" id="FXTI01000005">
    <property type="protein sequence ID" value="SMO67096.1"/>
    <property type="molecule type" value="Genomic_DNA"/>
</dbReference>
<keyword evidence="3" id="KW-1185">Reference proteome</keyword>
<keyword evidence="1" id="KW-0812">Transmembrane</keyword>
<name>A0A521D5V9_9BACL</name>
<feature type="transmembrane region" description="Helical" evidence="1">
    <location>
        <begin position="6"/>
        <end position="29"/>
    </location>
</feature>
<dbReference type="AlphaFoldDB" id="A0A521D5V9"/>
<gene>
    <name evidence="2" type="ORF">SAMN06264849_105140</name>
</gene>
<feature type="transmembrane region" description="Helical" evidence="1">
    <location>
        <begin position="49"/>
        <end position="71"/>
    </location>
</feature>
<protein>
    <submittedName>
        <fullName evidence="2">Conserved hypothetical integral membrane protein</fullName>
    </submittedName>
</protein>
<dbReference type="InterPro" id="IPR009526">
    <property type="entry name" value="DUF1146"/>
</dbReference>
<organism evidence="2 3">
    <name type="scientific">Melghirimyces algeriensis</name>
    <dbReference type="NCBI Taxonomy" id="910412"/>
    <lineage>
        <taxon>Bacteria</taxon>
        <taxon>Bacillati</taxon>
        <taxon>Bacillota</taxon>
        <taxon>Bacilli</taxon>
        <taxon>Bacillales</taxon>
        <taxon>Thermoactinomycetaceae</taxon>
        <taxon>Melghirimyces</taxon>
    </lineage>
</organism>
<dbReference type="Pfam" id="PF06612">
    <property type="entry name" value="DUF1146"/>
    <property type="match status" value="1"/>
</dbReference>
<dbReference type="NCBIfam" id="TIGR02327">
    <property type="entry name" value="int_mem_ywzB"/>
    <property type="match status" value="1"/>
</dbReference>
<evidence type="ECO:0000313" key="2">
    <source>
        <dbReference type="EMBL" id="SMO67096.1"/>
    </source>
</evidence>
<proteinExistence type="predicted"/>
<keyword evidence="1" id="KW-0472">Membrane</keyword>
<evidence type="ECO:0000313" key="3">
    <source>
        <dbReference type="Proteomes" id="UP000315636"/>
    </source>
</evidence>
<evidence type="ECO:0000256" key="1">
    <source>
        <dbReference type="SAM" id="Phobius"/>
    </source>
</evidence>
<reference evidence="2 3" key="1">
    <citation type="submission" date="2017-05" db="EMBL/GenBank/DDBJ databases">
        <authorList>
            <person name="Varghese N."/>
            <person name="Submissions S."/>
        </authorList>
    </citation>
    <scope>NUCLEOTIDE SEQUENCE [LARGE SCALE GENOMIC DNA]</scope>
    <source>
        <strain evidence="2 3">DSM 45474</strain>
    </source>
</reference>